<organism evidence="2 3">
    <name type="scientific">Morus notabilis</name>
    <dbReference type="NCBI Taxonomy" id="981085"/>
    <lineage>
        <taxon>Eukaryota</taxon>
        <taxon>Viridiplantae</taxon>
        <taxon>Streptophyta</taxon>
        <taxon>Embryophyta</taxon>
        <taxon>Tracheophyta</taxon>
        <taxon>Spermatophyta</taxon>
        <taxon>Magnoliopsida</taxon>
        <taxon>eudicotyledons</taxon>
        <taxon>Gunneridae</taxon>
        <taxon>Pentapetalae</taxon>
        <taxon>rosids</taxon>
        <taxon>fabids</taxon>
        <taxon>Rosales</taxon>
        <taxon>Moraceae</taxon>
        <taxon>Moreae</taxon>
        <taxon>Morus</taxon>
    </lineage>
</organism>
<proteinExistence type="predicted"/>
<feature type="region of interest" description="Disordered" evidence="1">
    <location>
        <begin position="1"/>
        <end position="31"/>
    </location>
</feature>
<protein>
    <submittedName>
        <fullName evidence="2">Uncharacterized protein</fullName>
    </submittedName>
</protein>
<name>W9SNM5_9ROSA</name>
<evidence type="ECO:0000313" key="2">
    <source>
        <dbReference type="EMBL" id="EXC18941.1"/>
    </source>
</evidence>
<reference evidence="3" key="1">
    <citation type="submission" date="2013-01" db="EMBL/GenBank/DDBJ databases">
        <title>Draft Genome Sequence of a Mulberry Tree, Morus notabilis C.K. Schneid.</title>
        <authorList>
            <person name="He N."/>
            <person name="Zhao S."/>
        </authorList>
    </citation>
    <scope>NUCLEOTIDE SEQUENCE</scope>
</reference>
<sequence length="146" mass="16174">MTSIAGGSAIPASQDCGELHSRSQTKSGEVPIRRRLARRRVEHLLVAFLSSTVVFGRTIGEEESATGHDKSVTNCSRRSDPEKRDSDLVMVTDPAKREVRPRDGHRSSEERSPISRWSQIRRRENSNSKGEPLANHIGTRTVASEA</sequence>
<evidence type="ECO:0000313" key="3">
    <source>
        <dbReference type="Proteomes" id="UP000030645"/>
    </source>
</evidence>
<gene>
    <name evidence="2" type="ORF">L484_002585</name>
</gene>
<dbReference type="Proteomes" id="UP000030645">
    <property type="component" value="Unassembled WGS sequence"/>
</dbReference>
<evidence type="ECO:0000256" key="1">
    <source>
        <dbReference type="SAM" id="MobiDB-lite"/>
    </source>
</evidence>
<keyword evidence="3" id="KW-1185">Reference proteome</keyword>
<dbReference type="EMBL" id="KE345846">
    <property type="protein sequence ID" value="EXC18941.1"/>
    <property type="molecule type" value="Genomic_DNA"/>
</dbReference>
<accession>W9SNM5</accession>
<feature type="region of interest" description="Disordered" evidence="1">
    <location>
        <begin position="59"/>
        <end position="146"/>
    </location>
</feature>
<feature type="compositionally biased region" description="Basic and acidic residues" evidence="1">
    <location>
        <begin position="65"/>
        <end position="87"/>
    </location>
</feature>
<dbReference type="AlphaFoldDB" id="W9SNM5"/>
<feature type="compositionally biased region" description="Basic and acidic residues" evidence="1">
    <location>
        <begin position="94"/>
        <end position="113"/>
    </location>
</feature>